<dbReference type="SMART" id="SM00248">
    <property type="entry name" value="ANK"/>
    <property type="match status" value="3"/>
</dbReference>
<proteinExistence type="predicted"/>
<keyword evidence="2" id="KW-1185">Reference proteome</keyword>
<evidence type="ECO:0000313" key="2">
    <source>
        <dbReference type="Proteomes" id="UP001515500"/>
    </source>
</evidence>
<evidence type="ECO:0000313" key="3">
    <source>
        <dbReference type="RefSeq" id="XP_039121513.1"/>
    </source>
</evidence>
<accession>A0AB40B340</accession>
<reference evidence="3" key="1">
    <citation type="submission" date="2025-08" db="UniProtKB">
        <authorList>
            <consortium name="RefSeq"/>
        </authorList>
    </citation>
    <scope>IDENTIFICATION</scope>
</reference>
<gene>
    <name evidence="3" type="primary">LOC120258219</name>
</gene>
<dbReference type="InterPro" id="IPR036770">
    <property type="entry name" value="Ankyrin_rpt-contain_sf"/>
</dbReference>
<dbReference type="Proteomes" id="UP001515500">
    <property type="component" value="Chromosome 4"/>
</dbReference>
<dbReference type="AlphaFoldDB" id="A0AB40B340"/>
<dbReference type="Pfam" id="PF13637">
    <property type="entry name" value="Ank_4"/>
    <property type="match status" value="1"/>
</dbReference>
<dbReference type="GeneID" id="120258219"/>
<dbReference type="PANTHER" id="PTHR24121:SF21">
    <property type="entry name" value="ANKYRIN REPEAT FAMILY PROTEIN"/>
    <property type="match status" value="1"/>
</dbReference>
<feature type="region of interest" description="Disordered" evidence="1">
    <location>
        <begin position="230"/>
        <end position="255"/>
    </location>
</feature>
<evidence type="ECO:0000256" key="1">
    <source>
        <dbReference type="SAM" id="MobiDB-lite"/>
    </source>
</evidence>
<sequence>MRKPHNPIIKKNLTLREFIDIDNAILSEDLAFLKNYVNGTETSDVPQVNLSGDPLLNVMIAYGSKTELLLDLIKTMTAESLEAENMFGDTALHVAAANNRLAVATALIKKNPPLIEWRNKKLETPLLKAALSGSVATFRKLVKCDSNIFCRTISGENVLHYAILGNNPELALEIAQEFEHYPELKYARNSQALTPLQLLVTIPQAFRNSLELGPAESFIYTFIQLNSHDGESKETERNRDEELGVESNAERDKLL</sequence>
<name>A0AB40B340_DIOCR</name>
<dbReference type="RefSeq" id="XP_039121513.1">
    <property type="nucleotide sequence ID" value="XM_039265579.1"/>
</dbReference>
<dbReference type="SUPFAM" id="SSF48403">
    <property type="entry name" value="Ankyrin repeat"/>
    <property type="match status" value="1"/>
</dbReference>
<dbReference type="Gene3D" id="1.25.40.20">
    <property type="entry name" value="Ankyrin repeat-containing domain"/>
    <property type="match status" value="1"/>
</dbReference>
<organism evidence="2 3">
    <name type="scientific">Dioscorea cayennensis subsp. rotundata</name>
    <name type="common">White Guinea yam</name>
    <name type="synonym">Dioscorea rotundata</name>
    <dbReference type="NCBI Taxonomy" id="55577"/>
    <lineage>
        <taxon>Eukaryota</taxon>
        <taxon>Viridiplantae</taxon>
        <taxon>Streptophyta</taxon>
        <taxon>Embryophyta</taxon>
        <taxon>Tracheophyta</taxon>
        <taxon>Spermatophyta</taxon>
        <taxon>Magnoliopsida</taxon>
        <taxon>Liliopsida</taxon>
        <taxon>Dioscoreales</taxon>
        <taxon>Dioscoreaceae</taxon>
        <taxon>Dioscorea</taxon>
    </lineage>
</organism>
<dbReference type="InterPro" id="IPR002110">
    <property type="entry name" value="Ankyrin_rpt"/>
</dbReference>
<protein>
    <submittedName>
        <fullName evidence="3">Ankyrin repeat-containing protein NPR4-like</fullName>
    </submittedName>
</protein>
<dbReference type="PANTHER" id="PTHR24121">
    <property type="entry name" value="NO MECHANORECEPTOR POTENTIAL C, ISOFORM D-RELATED"/>
    <property type="match status" value="1"/>
</dbReference>